<dbReference type="EMBL" id="SMKY01000001">
    <property type="protein sequence ID" value="TDD92930.1"/>
    <property type="molecule type" value="Genomic_DNA"/>
</dbReference>
<dbReference type="PANTHER" id="PTHR43180">
    <property type="entry name" value="3-OXOACYL-(ACYL-CARRIER-PROTEIN) REDUCTASE (AFU_ORTHOLOGUE AFUA_6G11210)"/>
    <property type="match status" value="1"/>
</dbReference>
<accession>A0A4R5C4N4</accession>
<comment type="caution">
    <text evidence="4">The sequence shown here is derived from an EMBL/GenBank/DDBJ whole genome shotgun (WGS) entry which is preliminary data.</text>
</comment>
<gene>
    <name evidence="4" type="ORF">E1293_00190</name>
</gene>
<name>A0A4R5C4N4_9ACTN</name>
<dbReference type="Proteomes" id="UP000295578">
    <property type="component" value="Unassembled WGS sequence"/>
</dbReference>
<dbReference type="OrthoDB" id="4133661at2"/>
<dbReference type="FunFam" id="3.40.50.720:FF:000084">
    <property type="entry name" value="Short-chain dehydrogenase reductase"/>
    <property type="match status" value="1"/>
</dbReference>
<organism evidence="4 5">
    <name type="scientific">Actinomadura darangshiensis</name>
    <dbReference type="NCBI Taxonomy" id="705336"/>
    <lineage>
        <taxon>Bacteria</taxon>
        <taxon>Bacillati</taxon>
        <taxon>Actinomycetota</taxon>
        <taxon>Actinomycetes</taxon>
        <taxon>Streptosporangiales</taxon>
        <taxon>Thermomonosporaceae</taxon>
        <taxon>Actinomadura</taxon>
    </lineage>
</organism>
<dbReference type="Gene3D" id="3.40.50.720">
    <property type="entry name" value="NAD(P)-binding Rossmann-like Domain"/>
    <property type="match status" value="1"/>
</dbReference>
<evidence type="ECO:0000256" key="3">
    <source>
        <dbReference type="RuleBase" id="RU000363"/>
    </source>
</evidence>
<dbReference type="PANTHER" id="PTHR43180:SF33">
    <property type="entry name" value="15-HYDROXYPROSTAGLANDIN DEHYDROGENASE [NAD(+)]-LIKE"/>
    <property type="match status" value="1"/>
</dbReference>
<sequence length="257" mass="26526">MSDNATAGHDRTRTGRVALVTGASSGIGAAIARRLAGSGAHVVIADLDEKQGSALAGQIGGAFHKTDVSVLADNEAAVEAAVQRFGRLDVVHLNAGICGGTELDPEQYRRTLSVNLDGVFYGVCAAVPQLQRQGGGTIVVTASIAGLIGLPYDPIYTISKHGLIGLVRSLGPALAPAGISINALCPNFVDTPLIAEDRPFLDEAGIELLDTGHVADAFESVLSDDRTGRAWLVQAGHKPAPYDFAPVPDLPAALDFS</sequence>
<dbReference type="GO" id="GO:0016491">
    <property type="term" value="F:oxidoreductase activity"/>
    <property type="evidence" value="ECO:0007669"/>
    <property type="project" value="UniProtKB-KW"/>
</dbReference>
<reference evidence="4 5" key="1">
    <citation type="submission" date="2019-03" db="EMBL/GenBank/DDBJ databases">
        <title>Draft genome sequences of novel Actinobacteria.</title>
        <authorList>
            <person name="Sahin N."/>
            <person name="Ay H."/>
            <person name="Saygin H."/>
        </authorList>
    </citation>
    <scope>NUCLEOTIDE SEQUENCE [LARGE SCALE GENOMIC DNA]</scope>
    <source>
        <strain evidence="4 5">DSM 45941</strain>
    </source>
</reference>
<dbReference type="PRINTS" id="PR00080">
    <property type="entry name" value="SDRFAMILY"/>
</dbReference>
<proteinExistence type="inferred from homology"/>
<dbReference type="InterPro" id="IPR002347">
    <property type="entry name" value="SDR_fam"/>
</dbReference>
<dbReference type="PRINTS" id="PR00081">
    <property type="entry name" value="GDHRDH"/>
</dbReference>
<dbReference type="SUPFAM" id="SSF51735">
    <property type="entry name" value="NAD(P)-binding Rossmann-fold domains"/>
    <property type="match status" value="1"/>
</dbReference>
<dbReference type="InterPro" id="IPR020904">
    <property type="entry name" value="Sc_DH/Rdtase_CS"/>
</dbReference>
<dbReference type="Pfam" id="PF00106">
    <property type="entry name" value="adh_short"/>
    <property type="match status" value="1"/>
</dbReference>
<dbReference type="CDD" id="cd05233">
    <property type="entry name" value="SDR_c"/>
    <property type="match status" value="1"/>
</dbReference>
<dbReference type="InterPro" id="IPR036291">
    <property type="entry name" value="NAD(P)-bd_dom_sf"/>
</dbReference>
<dbReference type="PROSITE" id="PS00061">
    <property type="entry name" value="ADH_SHORT"/>
    <property type="match status" value="1"/>
</dbReference>
<evidence type="ECO:0000313" key="5">
    <source>
        <dbReference type="Proteomes" id="UP000295578"/>
    </source>
</evidence>
<comment type="similarity">
    <text evidence="1 3">Belongs to the short-chain dehydrogenases/reductases (SDR) family.</text>
</comment>
<dbReference type="RefSeq" id="WP_132192452.1">
    <property type="nucleotide sequence ID" value="NZ_SMKY01000001.1"/>
</dbReference>
<evidence type="ECO:0000256" key="2">
    <source>
        <dbReference type="ARBA" id="ARBA00023002"/>
    </source>
</evidence>
<keyword evidence="2" id="KW-0560">Oxidoreductase</keyword>
<dbReference type="AlphaFoldDB" id="A0A4R5C4N4"/>
<evidence type="ECO:0000313" key="4">
    <source>
        <dbReference type="EMBL" id="TDD92930.1"/>
    </source>
</evidence>
<protein>
    <submittedName>
        <fullName evidence="4">SDR family oxidoreductase</fullName>
    </submittedName>
</protein>
<keyword evidence="5" id="KW-1185">Reference proteome</keyword>
<evidence type="ECO:0000256" key="1">
    <source>
        <dbReference type="ARBA" id="ARBA00006484"/>
    </source>
</evidence>